<dbReference type="GO" id="GO:0005829">
    <property type="term" value="C:cytosol"/>
    <property type="evidence" value="ECO:0007669"/>
    <property type="project" value="TreeGrafter"/>
</dbReference>
<dbReference type="PANTHER" id="PTHR30137">
    <property type="entry name" value="LUCIFERASE-LIKE MONOOXYGENASE"/>
    <property type="match status" value="1"/>
</dbReference>
<dbReference type="SUPFAM" id="SSF51679">
    <property type="entry name" value="Bacterial luciferase-like"/>
    <property type="match status" value="1"/>
</dbReference>
<dbReference type="EMBL" id="FRAB01000002">
    <property type="protein sequence ID" value="SHJ45306.1"/>
    <property type="molecule type" value="Genomic_DNA"/>
</dbReference>
<evidence type="ECO:0000313" key="2">
    <source>
        <dbReference type="Proteomes" id="UP000184395"/>
    </source>
</evidence>
<dbReference type="Proteomes" id="UP000184395">
    <property type="component" value="Unassembled WGS sequence"/>
</dbReference>
<accession>A0A1M6JF28</accession>
<dbReference type="PANTHER" id="PTHR30137:SF6">
    <property type="entry name" value="LUCIFERASE-LIKE MONOOXYGENASE"/>
    <property type="match status" value="1"/>
</dbReference>
<dbReference type="Gene3D" id="3.20.20.30">
    <property type="entry name" value="Luciferase-like domain"/>
    <property type="match status" value="1"/>
</dbReference>
<dbReference type="GO" id="GO:0016705">
    <property type="term" value="F:oxidoreductase activity, acting on paired donors, with incorporation or reduction of molecular oxygen"/>
    <property type="evidence" value="ECO:0007669"/>
    <property type="project" value="InterPro"/>
</dbReference>
<protein>
    <submittedName>
        <fullName evidence="1">Luciferase family oxidoreductase, group 1</fullName>
    </submittedName>
</protein>
<proteinExistence type="predicted"/>
<reference evidence="1 2" key="1">
    <citation type="submission" date="2016-11" db="EMBL/GenBank/DDBJ databases">
        <authorList>
            <person name="Jaros S."/>
            <person name="Januszkiewicz K."/>
            <person name="Wedrychowicz H."/>
        </authorList>
    </citation>
    <scope>NUCLEOTIDE SEQUENCE [LARGE SCALE GENOMIC DNA]</scope>
    <source>
        <strain evidence="1 2">LMG 20594</strain>
    </source>
</reference>
<dbReference type="AlphaFoldDB" id="A0A1M6JF28"/>
<dbReference type="STRING" id="169427.SAMN05192548_100285"/>
<sequence length="171" mass="18991">MLGSSEFGGLLAAQLGIRFAFAHFINAHFGHQVAQAYRERFKASQETQQPYLAAAVFVICADTEQEAADLEKAVDLRRVQMAYGLNEPIPTIAQGVAQEYGERERLVIDREKPRSIIGTPEKVTARMRDLQAEFQADELIVLTVAGSYRARLRSYELLADAFQPGSETPTS</sequence>
<gene>
    <name evidence="1" type="ORF">SAMN05192548_100285</name>
</gene>
<evidence type="ECO:0000313" key="1">
    <source>
        <dbReference type="EMBL" id="SHJ45306.1"/>
    </source>
</evidence>
<dbReference type="InterPro" id="IPR036661">
    <property type="entry name" value="Luciferase-like_sf"/>
</dbReference>
<organism evidence="1 2">
    <name type="scientific">Paraburkholderia terricola</name>
    <dbReference type="NCBI Taxonomy" id="169427"/>
    <lineage>
        <taxon>Bacteria</taxon>
        <taxon>Pseudomonadati</taxon>
        <taxon>Pseudomonadota</taxon>
        <taxon>Betaproteobacteria</taxon>
        <taxon>Burkholderiales</taxon>
        <taxon>Burkholderiaceae</taxon>
        <taxon>Paraburkholderia</taxon>
    </lineage>
</organism>
<dbReference type="InterPro" id="IPR050766">
    <property type="entry name" value="Bact_Lucif_Oxidored"/>
</dbReference>
<name>A0A1M6JF28_9BURK</name>